<evidence type="ECO:0000256" key="1">
    <source>
        <dbReference type="SAM" id="MobiDB-lite"/>
    </source>
</evidence>
<feature type="region of interest" description="Disordered" evidence="1">
    <location>
        <begin position="324"/>
        <end position="346"/>
    </location>
</feature>
<protein>
    <submittedName>
        <fullName evidence="3">WYL domain-containing protein</fullName>
    </submittedName>
</protein>
<dbReference type="OrthoDB" id="8595817at2"/>
<feature type="domain" description="WYL" evidence="2">
    <location>
        <begin position="158"/>
        <end position="224"/>
    </location>
</feature>
<name>A0A4P8IGY2_9BURK</name>
<gene>
    <name evidence="3" type="ORF">FAZ95_00975</name>
</gene>
<accession>A0A4P8IGY2</accession>
<keyword evidence="4" id="KW-1185">Reference proteome</keyword>
<dbReference type="PANTHER" id="PTHR34580">
    <property type="match status" value="1"/>
</dbReference>
<dbReference type="Pfam" id="PF13280">
    <property type="entry name" value="WYL"/>
    <property type="match status" value="1"/>
</dbReference>
<dbReference type="KEGG" id="tvl:FAZ95_00975"/>
<organism evidence="3 4">
    <name type="scientific">Trinickia violacea</name>
    <dbReference type="NCBI Taxonomy" id="2571746"/>
    <lineage>
        <taxon>Bacteria</taxon>
        <taxon>Pseudomonadati</taxon>
        <taxon>Pseudomonadota</taxon>
        <taxon>Betaproteobacteria</taxon>
        <taxon>Burkholderiales</taxon>
        <taxon>Burkholderiaceae</taxon>
        <taxon>Trinickia</taxon>
    </lineage>
</organism>
<dbReference type="PROSITE" id="PS52050">
    <property type="entry name" value="WYL"/>
    <property type="match status" value="1"/>
</dbReference>
<evidence type="ECO:0000313" key="3">
    <source>
        <dbReference type="EMBL" id="QCP47878.1"/>
    </source>
</evidence>
<dbReference type="InterPro" id="IPR026881">
    <property type="entry name" value="WYL_dom"/>
</dbReference>
<sequence>MSKRPDTPETVRLAVELLRRIPRNRKVSATELHDQLTNAGLARDLRTIQRQLEMLSEHFDIERDDRSKPYGYRWKERACGLSMPGISEQESLLLTLAEQHLHNLLPASLMKSMAGFFEQARMNLGPHANAKRERTWLSKVRVVSTTQPLLPPRIKPGVFEAVSNALYADRWLKVEYVNAAGKRSAADLMPLGLAQQGSRLYLVGRYEGYGDERILALNRIVSAQASTRTFERPADFDLQQYDADGRFGFGEGKQIRLSFRIHKEAGLHLLESPLSLDQQVKEVGNQLEIRATVVDTAQLEWWLRGFGDQVSKVRRVAVRASRAQRPTDDVRAADPPAALAGRKADH</sequence>
<dbReference type="AlphaFoldDB" id="A0A4P8IGY2"/>
<dbReference type="InterPro" id="IPR051534">
    <property type="entry name" value="CBASS_pafABC_assoc_protein"/>
</dbReference>
<dbReference type="Proteomes" id="UP000298656">
    <property type="component" value="Chromosome 1"/>
</dbReference>
<evidence type="ECO:0000259" key="2">
    <source>
        <dbReference type="Pfam" id="PF13280"/>
    </source>
</evidence>
<dbReference type="PANTHER" id="PTHR34580:SF1">
    <property type="entry name" value="PROTEIN PAFC"/>
    <property type="match status" value="1"/>
</dbReference>
<proteinExistence type="predicted"/>
<evidence type="ECO:0000313" key="4">
    <source>
        <dbReference type="Proteomes" id="UP000298656"/>
    </source>
</evidence>
<reference evidence="3 4" key="1">
    <citation type="submission" date="2019-05" db="EMBL/GenBank/DDBJ databases">
        <title>Burkholderia sp. DHOD12, isolated from subtropical forest soil.</title>
        <authorList>
            <person name="Gao Z.-H."/>
            <person name="Qiu L.-H."/>
        </authorList>
    </citation>
    <scope>NUCLEOTIDE SEQUENCE [LARGE SCALE GENOMIC DNA]</scope>
    <source>
        <strain evidence="3 4">DHOD12</strain>
    </source>
</reference>
<dbReference type="EMBL" id="CP040077">
    <property type="protein sequence ID" value="QCP47878.1"/>
    <property type="molecule type" value="Genomic_DNA"/>
</dbReference>